<protein>
    <submittedName>
        <fullName evidence="1">Uncharacterized protein</fullName>
    </submittedName>
</protein>
<dbReference type="Proteomes" id="UP000030748">
    <property type="component" value="Unassembled WGS sequence"/>
</dbReference>
<keyword evidence="2" id="KW-1185">Reference proteome</keyword>
<proteinExistence type="predicted"/>
<dbReference type="AlphaFoldDB" id="A0A022S1Q0"/>
<organism evidence="1 2">
    <name type="scientific">Erythranthe guttata</name>
    <name type="common">Yellow monkey flower</name>
    <name type="synonym">Mimulus guttatus</name>
    <dbReference type="NCBI Taxonomy" id="4155"/>
    <lineage>
        <taxon>Eukaryota</taxon>
        <taxon>Viridiplantae</taxon>
        <taxon>Streptophyta</taxon>
        <taxon>Embryophyta</taxon>
        <taxon>Tracheophyta</taxon>
        <taxon>Spermatophyta</taxon>
        <taxon>Magnoliopsida</taxon>
        <taxon>eudicotyledons</taxon>
        <taxon>Gunneridae</taxon>
        <taxon>Pentapetalae</taxon>
        <taxon>asterids</taxon>
        <taxon>lamiids</taxon>
        <taxon>Lamiales</taxon>
        <taxon>Phrymaceae</taxon>
        <taxon>Erythranthe</taxon>
    </lineage>
</organism>
<reference evidence="1 2" key="1">
    <citation type="journal article" date="2013" name="Proc. Natl. Acad. Sci. U.S.A.">
        <title>Fine-scale variation in meiotic recombination in Mimulus inferred from population shotgun sequencing.</title>
        <authorList>
            <person name="Hellsten U."/>
            <person name="Wright K.M."/>
            <person name="Jenkins J."/>
            <person name="Shu S."/>
            <person name="Yuan Y."/>
            <person name="Wessler S.R."/>
            <person name="Schmutz J."/>
            <person name="Willis J.H."/>
            <person name="Rokhsar D.S."/>
        </authorList>
    </citation>
    <scope>NUCLEOTIDE SEQUENCE [LARGE SCALE GENOMIC DNA]</scope>
    <source>
        <strain evidence="2">cv. DUN x IM62</strain>
    </source>
</reference>
<evidence type="ECO:0000313" key="2">
    <source>
        <dbReference type="Proteomes" id="UP000030748"/>
    </source>
</evidence>
<sequence length="96" mass="10111">MVISPTFSNAKISSVDIAFTSFATAPIDFPSFLPRALKSGSARRVAYFKVSLHVTKDLMLSSSSTYSFSLPAISSKKSASGCTITISLSGALRGLL</sequence>
<accession>A0A022S1Q0</accession>
<name>A0A022S1Q0_ERYGU</name>
<dbReference type="EMBL" id="KI630171">
    <property type="protein sequence ID" value="EYU46176.1"/>
    <property type="molecule type" value="Genomic_DNA"/>
</dbReference>
<evidence type="ECO:0000313" key="1">
    <source>
        <dbReference type="EMBL" id="EYU46176.1"/>
    </source>
</evidence>
<gene>
    <name evidence="1" type="ORF">MIMGU_mgv1a017024mg</name>
</gene>